<keyword evidence="1" id="KW-0472">Membrane</keyword>
<dbReference type="EMBL" id="ACCL02000002">
    <property type="protein sequence ID" value="EET62537.1"/>
    <property type="molecule type" value="Genomic_DNA"/>
</dbReference>
<dbReference type="AlphaFoldDB" id="C6LAD0"/>
<reference evidence="2" key="1">
    <citation type="submission" date="2009-07" db="EMBL/GenBank/DDBJ databases">
        <authorList>
            <person name="Weinstock G."/>
            <person name="Sodergren E."/>
            <person name="Clifton S."/>
            <person name="Fulton L."/>
            <person name="Fulton B."/>
            <person name="Courtney L."/>
            <person name="Fronick C."/>
            <person name="Harrison M."/>
            <person name="Strong C."/>
            <person name="Farmer C."/>
            <person name="Delahaunty K."/>
            <person name="Markovic C."/>
            <person name="Hall O."/>
            <person name="Minx P."/>
            <person name="Tomlinson C."/>
            <person name="Mitreva M."/>
            <person name="Nelson J."/>
            <person name="Hou S."/>
            <person name="Wollam A."/>
            <person name="Pepin K.H."/>
            <person name="Johnson M."/>
            <person name="Bhonagiri V."/>
            <person name="Nash W.E."/>
            <person name="Warren W."/>
            <person name="Chinwalla A."/>
            <person name="Mardis E.R."/>
            <person name="Wilson R.K."/>
        </authorList>
    </citation>
    <scope>NUCLEOTIDE SEQUENCE [LARGE SCALE GENOMIC DNA]</scope>
    <source>
        <strain evidence="2">DSM 14469</strain>
    </source>
</reference>
<organism evidence="2 3">
    <name type="scientific">Marvinbryantia formatexigens DSM 14469</name>
    <dbReference type="NCBI Taxonomy" id="478749"/>
    <lineage>
        <taxon>Bacteria</taxon>
        <taxon>Bacillati</taxon>
        <taxon>Bacillota</taxon>
        <taxon>Clostridia</taxon>
        <taxon>Lachnospirales</taxon>
        <taxon>Lachnospiraceae</taxon>
        <taxon>Marvinbryantia</taxon>
    </lineage>
</organism>
<dbReference type="STRING" id="168384.SAMN05660368_02169"/>
<keyword evidence="3" id="KW-1185">Reference proteome</keyword>
<evidence type="ECO:0000313" key="2">
    <source>
        <dbReference type="EMBL" id="EET62537.1"/>
    </source>
</evidence>
<proteinExistence type="predicted"/>
<comment type="caution">
    <text evidence="2">The sequence shown here is derived from an EMBL/GenBank/DDBJ whole genome shotgun (WGS) entry which is preliminary data.</text>
</comment>
<feature type="transmembrane region" description="Helical" evidence="1">
    <location>
        <begin position="29"/>
        <end position="49"/>
    </location>
</feature>
<dbReference type="Proteomes" id="UP000005561">
    <property type="component" value="Unassembled WGS sequence"/>
</dbReference>
<gene>
    <name evidence="2" type="ORF">BRYFOR_05572</name>
</gene>
<sequence length="130" mass="13955">MAMDMIKIGILGIAGVLMALLVREWKPQFSTLISMASCTLIFFCAISRIQAMAGAISQLVQYISLKESYLKILLKIVGIAYIADFSASICRDAGYSAVAGQIELSGKISVLSVSTPIVLALLNTISEYLT</sequence>
<dbReference type="OrthoDB" id="1682150at2"/>
<evidence type="ECO:0000313" key="3">
    <source>
        <dbReference type="Proteomes" id="UP000005561"/>
    </source>
</evidence>
<protein>
    <submittedName>
        <fullName evidence="2">Stage III sporulation protein AD</fullName>
    </submittedName>
</protein>
<evidence type="ECO:0000256" key="1">
    <source>
        <dbReference type="SAM" id="Phobius"/>
    </source>
</evidence>
<dbReference type="eggNOG" id="ENOG5032SJW">
    <property type="taxonomic scope" value="Bacteria"/>
</dbReference>
<feature type="transmembrane region" description="Helical" evidence="1">
    <location>
        <begin position="6"/>
        <end position="22"/>
    </location>
</feature>
<keyword evidence="1" id="KW-0812">Transmembrane</keyword>
<dbReference type="InterPro" id="IPR025664">
    <property type="entry name" value="Spore_III_AC/AD"/>
</dbReference>
<keyword evidence="1" id="KW-1133">Transmembrane helix</keyword>
<dbReference type="Pfam" id="PF06686">
    <property type="entry name" value="SpoIIIAC"/>
    <property type="match status" value="2"/>
</dbReference>
<accession>C6LAD0</accession>
<name>C6LAD0_9FIRM</name>